<dbReference type="HOGENOM" id="CLU_2006842_0_0_1"/>
<evidence type="ECO:0000256" key="1">
    <source>
        <dbReference type="SAM" id="MobiDB-lite"/>
    </source>
</evidence>
<gene>
    <name evidence="2" type="primary">GLEAN_02679</name>
    <name evidence="2" type="ORF">TcasGA2_TC002679</name>
</gene>
<proteinExistence type="predicted"/>
<reference evidence="2 3" key="1">
    <citation type="journal article" date="2008" name="Nature">
        <title>The genome of the model beetle and pest Tribolium castaneum.</title>
        <authorList>
            <consortium name="Tribolium Genome Sequencing Consortium"/>
            <person name="Richards S."/>
            <person name="Gibbs R.A."/>
            <person name="Weinstock G.M."/>
            <person name="Brown S.J."/>
            <person name="Denell R."/>
            <person name="Beeman R.W."/>
            <person name="Gibbs R."/>
            <person name="Beeman R.W."/>
            <person name="Brown S.J."/>
            <person name="Bucher G."/>
            <person name="Friedrich M."/>
            <person name="Grimmelikhuijzen C.J."/>
            <person name="Klingler M."/>
            <person name="Lorenzen M."/>
            <person name="Richards S."/>
            <person name="Roth S."/>
            <person name="Schroder R."/>
            <person name="Tautz D."/>
            <person name="Zdobnov E.M."/>
            <person name="Muzny D."/>
            <person name="Gibbs R.A."/>
            <person name="Weinstock G.M."/>
            <person name="Attaway T."/>
            <person name="Bell S."/>
            <person name="Buhay C.J."/>
            <person name="Chandrabose M.N."/>
            <person name="Chavez D."/>
            <person name="Clerk-Blankenburg K.P."/>
            <person name="Cree A."/>
            <person name="Dao M."/>
            <person name="Davis C."/>
            <person name="Chacko J."/>
            <person name="Dinh H."/>
            <person name="Dugan-Rocha S."/>
            <person name="Fowler G."/>
            <person name="Garner T.T."/>
            <person name="Garnes J."/>
            <person name="Gnirke A."/>
            <person name="Hawes A."/>
            <person name="Hernandez J."/>
            <person name="Hines S."/>
            <person name="Holder M."/>
            <person name="Hume J."/>
            <person name="Jhangiani S.N."/>
            <person name="Joshi V."/>
            <person name="Khan Z.M."/>
            <person name="Jackson L."/>
            <person name="Kovar C."/>
            <person name="Kowis A."/>
            <person name="Lee S."/>
            <person name="Lewis L.R."/>
            <person name="Margolis J."/>
            <person name="Morgan M."/>
            <person name="Nazareth L.V."/>
            <person name="Nguyen N."/>
            <person name="Okwuonu G."/>
            <person name="Parker D."/>
            <person name="Richards S."/>
            <person name="Ruiz S.J."/>
            <person name="Santibanez J."/>
            <person name="Savard J."/>
            <person name="Scherer S.E."/>
            <person name="Schneider B."/>
            <person name="Sodergren E."/>
            <person name="Tautz D."/>
            <person name="Vattahil S."/>
            <person name="Villasana D."/>
            <person name="White C.S."/>
            <person name="Wright R."/>
            <person name="Park Y."/>
            <person name="Beeman R.W."/>
            <person name="Lord J."/>
            <person name="Oppert B."/>
            <person name="Lorenzen M."/>
            <person name="Brown S."/>
            <person name="Wang L."/>
            <person name="Savard J."/>
            <person name="Tautz D."/>
            <person name="Richards S."/>
            <person name="Weinstock G."/>
            <person name="Gibbs R.A."/>
            <person name="Liu Y."/>
            <person name="Worley K."/>
            <person name="Weinstock G."/>
            <person name="Elsik C.G."/>
            <person name="Reese J.T."/>
            <person name="Elhaik E."/>
            <person name="Landan G."/>
            <person name="Graur D."/>
            <person name="Arensburger P."/>
            <person name="Atkinson P."/>
            <person name="Beeman R.W."/>
            <person name="Beidler J."/>
            <person name="Brown S.J."/>
            <person name="Demuth J.P."/>
            <person name="Drury D.W."/>
            <person name="Du Y.Z."/>
            <person name="Fujiwara H."/>
            <person name="Lorenzen M."/>
            <person name="Maselli V."/>
            <person name="Osanai M."/>
            <person name="Park Y."/>
            <person name="Robertson H.M."/>
            <person name="Tu Z."/>
            <person name="Wang J.J."/>
            <person name="Wang S."/>
            <person name="Richards S."/>
            <person name="Song H."/>
            <person name="Zhang L."/>
            <person name="Sodergren E."/>
            <person name="Werner D."/>
            <person name="Stanke M."/>
            <person name="Morgenstern B."/>
            <person name="Solovyev V."/>
            <person name="Kosarev P."/>
            <person name="Brown G."/>
            <person name="Chen H.C."/>
            <person name="Ermolaeva O."/>
            <person name="Hlavina W."/>
            <person name="Kapustin Y."/>
            <person name="Kiryutin B."/>
            <person name="Kitts P."/>
            <person name="Maglott D."/>
            <person name="Pruitt K."/>
            <person name="Sapojnikov V."/>
            <person name="Souvorov A."/>
            <person name="Mackey A.J."/>
            <person name="Waterhouse R.M."/>
            <person name="Wyder S."/>
            <person name="Zdobnov E.M."/>
            <person name="Zdobnov E.M."/>
            <person name="Wyder S."/>
            <person name="Kriventseva E.V."/>
            <person name="Kadowaki T."/>
            <person name="Bork P."/>
            <person name="Aranda M."/>
            <person name="Bao R."/>
            <person name="Beermann A."/>
            <person name="Berns N."/>
            <person name="Bolognesi R."/>
            <person name="Bonneton F."/>
            <person name="Bopp D."/>
            <person name="Brown S.J."/>
            <person name="Bucher G."/>
            <person name="Butts T."/>
            <person name="Chaumot A."/>
            <person name="Denell R.E."/>
            <person name="Ferrier D.E."/>
            <person name="Friedrich M."/>
            <person name="Gordon C.M."/>
            <person name="Jindra M."/>
            <person name="Klingler M."/>
            <person name="Lan Q."/>
            <person name="Lattorff H.M."/>
            <person name="Laudet V."/>
            <person name="von Levetsow C."/>
            <person name="Liu Z."/>
            <person name="Lutz R."/>
            <person name="Lynch J.A."/>
            <person name="da Fonseca R.N."/>
            <person name="Posnien N."/>
            <person name="Reuter R."/>
            <person name="Roth S."/>
            <person name="Savard J."/>
            <person name="Schinko J.B."/>
            <person name="Schmitt C."/>
            <person name="Schoppmeier M."/>
            <person name="Schroder R."/>
            <person name="Shippy T.D."/>
            <person name="Simonnet F."/>
            <person name="Marques-Souza H."/>
            <person name="Tautz D."/>
            <person name="Tomoyasu Y."/>
            <person name="Trauner J."/>
            <person name="Van der Zee M."/>
            <person name="Vervoort M."/>
            <person name="Wittkopp N."/>
            <person name="Wimmer E.A."/>
            <person name="Yang X."/>
            <person name="Jones A.K."/>
            <person name="Sattelle D.B."/>
            <person name="Ebert P.R."/>
            <person name="Nelson D."/>
            <person name="Scott J.G."/>
            <person name="Beeman R.W."/>
            <person name="Muthukrishnan S."/>
            <person name="Kramer K.J."/>
            <person name="Arakane Y."/>
            <person name="Beeman R.W."/>
            <person name="Zhu Q."/>
            <person name="Hogenkamp D."/>
            <person name="Dixit R."/>
            <person name="Oppert B."/>
            <person name="Jiang H."/>
            <person name="Zou Z."/>
            <person name="Marshall J."/>
            <person name="Elpidina E."/>
            <person name="Vinokurov K."/>
            <person name="Oppert C."/>
            <person name="Zou Z."/>
            <person name="Evans J."/>
            <person name="Lu Z."/>
            <person name="Zhao P."/>
            <person name="Sumathipala N."/>
            <person name="Altincicek B."/>
            <person name="Vilcinskas A."/>
            <person name="Williams M."/>
            <person name="Hultmark D."/>
            <person name="Hetru C."/>
            <person name="Jiang H."/>
            <person name="Grimmelikhuijzen C.J."/>
            <person name="Hauser F."/>
            <person name="Cazzamali G."/>
            <person name="Williamson M."/>
            <person name="Park Y."/>
            <person name="Li B."/>
            <person name="Tanaka Y."/>
            <person name="Predel R."/>
            <person name="Neupert S."/>
            <person name="Schachtner J."/>
            <person name="Verleyen P."/>
            <person name="Raible F."/>
            <person name="Bork P."/>
            <person name="Friedrich M."/>
            <person name="Walden K.K."/>
            <person name="Robertson H.M."/>
            <person name="Angeli S."/>
            <person name="Foret S."/>
            <person name="Bucher G."/>
            <person name="Schuetz S."/>
            <person name="Maleszka R."/>
            <person name="Wimmer E.A."/>
            <person name="Beeman R.W."/>
            <person name="Lorenzen M."/>
            <person name="Tomoyasu Y."/>
            <person name="Miller S.C."/>
            <person name="Grossmann D."/>
            <person name="Bucher G."/>
        </authorList>
    </citation>
    <scope>NUCLEOTIDE SEQUENCE [LARGE SCALE GENOMIC DNA]</scope>
    <source>
        <strain evidence="2 3">Georgia GA2</strain>
    </source>
</reference>
<protein>
    <submittedName>
        <fullName evidence="2">Uncharacterized protein</fullName>
    </submittedName>
</protein>
<evidence type="ECO:0000313" key="2">
    <source>
        <dbReference type="EMBL" id="EEZ99895.1"/>
    </source>
</evidence>
<dbReference type="EMBL" id="KQ971326">
    <property type="protein sequence ID" value="EEZ99895.1"/>
    <property type="molecule type" value="Genomic_DNA"/>
</dbReference>
<dbReference type="AlphaFoldDB" id="D6WEB4"/>
<keyword evidence="3" id="KW-1185">Reference proteome</keyword>
<feature type="region of interest" description="Disordered" evidence="1">
    <location>
        <begin position="103"/>
        <end position="124"/>
    </location>
</feature>
<accession>D6WEB4</accession>
<sequence>MIITKRVATLRRSNYQHAILNFLNNFILPVQIEPELRLLHTFRSTCQCCYYTIVKSLKRNLNVQRDCIIIRLEMWSIETKTYNFACILDFSRFFVPQTFHSKSIGEKSSHNTKKPPPDSSRPHN</sequence>
<reference evidence="2 3" key="2">
    <citation type="journal article" date="2010" name="Nucleic Acids Res.">
        <title>BeetleBase in 2010: revisions to provide comprehensive genomic information for Tribolium castaneum.</title>
        <authorList>
            <person name="Kim H.S."/>
            <person name="Murphy T."/>
            <person name="Xia J."/>
            <person name="Caragea D."/>
            <person name="Park Y."/>
            <person name="Beeman R.W."/>
            <person name="Lorenzen M.D."/>
            <person name="Butcher S."/>
            <person name="Manak J.R."/>
            <person name="Brown S.J."/>
        </authorList>
    </citation>
    <scope>GENOME REANNOTATION</scope>
    <source>
        <strain evidence="2 3">Georgia GA2</strain>
    </source>
</reference>
<dbReference type="Proteomes" id="UP000007266">
    <property type="component" value="Linkage group 3"/>
</dbReference>
<name>D6WEB4_TRICA</name>
<organism evidence="2 3">
    <name type="scientific">Tribolium castaneum</name>
    <name type="common">Red flour beetle</name>
    <dbReference type="NCBI Taxonomy" id="7070"/>
    <lineage>
        <taxon>Eukaryota</taxon>
        <taxon>Metazoa</taxon>
        <taxon>Ecdysozoa</taxon>
        <taxon>Arthropoda</taxon>
        <taxon>Hexapoda</taxon>
        <taxon>Insecta</taxon>
        <taxon>Pterygota</taxon>
        <taxon>Neoptera</taxon>
        <taxon>Endopterygota</taxon>
        <taxon>Coleoptera</taxon>
        <taxon>Polyphaga</taxon>
        <taxon>Cucujiformia</taxon>
        <taxon>Tenebrionidae</taxon>
        <taxon>Tenebrionidae incertae sedis</taxon>
        <taxon>Tribolium</taxon>
    </lineage>
</organism>
<evidence type="ECO:0000313" key="3">
    <source>
        <dbReference type="Proteomes" id="UP000007266"/>
    </source>
</evidence>